<keyword evidence="7" id="KW-1185">Reference proteome</keyword>
<comment type="caution">
    <text evidence="6">The sequence shown here is derived from an EMBL/GenBank/DDBJ whole genome shotgun (WGS) entry which is preliminary data.</text>
</comment>
<evidence type="ECO:0000256" key="3">
    <source>
        <dbReference type="ARBA" id="ARBA00022692"/>
    </source>
</evidence>
<organism evidence="6 7">
    <name type="scientific">Penicillium capsulatum</name>
    <dbReference type="NCBI Taxonomy" id="69766"/>
    <lineage>
        <taxon>Eukaryota</taxon>
        <taxon>Fungi</taxon>
        <taxon>Dikarya</taxon>
        <taxon>Ascomycota</taxon>
        <taxon>Pezizomycotina</taxon>
        <taxon>Eurotiomycetes</taxon>
        <taxon>Eurotiomycetidae</taxon>
        <taxon>Eurotiales</taxon>
        <taxon>Aspergillaceae</taxon>
        <taxon>Penicillium</taxon>
    </lineage>
</organism>
<name>A0A9W9LQJ8_9EURO</name>
<evidence type="ECO:0000256" key="1">
    <source>
        <dbReference type="ARBA" id="ARBA00004141"/>
    </source>
</evidence>
<protein>
    <recommendedName>
        <fullName evidence="8">Mitochondrial export translocase Oxa2</fullName>
    </recommendedName>
</protein>
<accession>A0A9W9LQJ8</accession>
<proteinExistence type="inferred from homology"/>
<dbReference type="OrthoDB" id="2148490at2759"/>
<dbReference type="PANTHER" id="PTHR12428:SF65">
    <property type="entry name" value="CYTOCHROME C OXIDASE ASSEMBLY PROTEIN COX18, MITOCHONDRIAL"/>
    <property type="match status" value="1"/>
</dbReference>
<evidence type="ECO:0000313" key="6">
    <source>
        <dbReference type="EMBL" id="KAJ5172212.1"/>
    </source>
</evidence>
<sequence length="336" mass="37773">MNSLSTPALRVSRRALPHCRIRPQVRFFHPTRPTRLVQEALDASTGLFCGVHSLTGLPWVASIPLTALLVRTVVGLPLQIFTRIHARRERDIQPLIRSWQLFHEREAKAKKPTENPKVVAMKDSKVSQKRLRLRWKVATGYQLAGILQLPVWLSLVESLRAMSGTGTAVLDWVVPFMSSSETYQQERLEHAQHLLQPTMASEGAFWFPDLLAGDPSGTLPLLLAASILVNIQSGWRALPGKEIAEMNTAQMYQSSIFRALRITVQLLALNVGLSGYIYQMPASLMIYWISSSNIATLQTFLLERYMFVKPPIPPYAPKAASFNQPNAKDPFKLRLV</sequence>
<keyword evidence="4" id="KW-1133">Transmembrane helix</keyword>
<gene>
    <name evidence="6" type="ORF">N7492_004805</name>
</gene>
<evidence type="ECO:0008006" key="8">
    <source>
        <dbReference type="Google" id="ProtNLM"/>
    </source>
</evidence>
<dbReference type="InterPro" id="IPR001708">
    <property type="entry name" value="YidC/ALB3/OXA1/COX18"/>
</dbReference>
<dbReference type="EMBL" id="JAPQKO010000003">
    <property type="protein sequence ID" value="KAJ5172212.1"/>
    <property type="molecule type" value="Genomic_DNA"/>
</dbReference>
<dbReference type="GO" id="GO:0005743">
    <property type="term" value="C:mitochondrial inner membrane"/>
    <property type="evidence" value="ECO:0007669"/>
    <property type="project" value="TreeGrafter"/>
</dbReference>
<keyword evidence="3" id="KW-0812">Transmembrane</keyword>
<dbReference type="GO" id="GO:0033617">
    <property type="term" value="P:mitochondrial respiratory chain complex IV assembly"/>
    <property type="evidence" value="ECO:0007669"/>
    <property type="project" value="TreeGrafter"/>
</dbReference>
<keyword evidence="5" id="KW-0472">Membrane</keyword>
<reference evidence="6" key="1">
    <citation type="submission" date="2022-11" db="EMBL/GenBank/DDBJ databases">
        <authorList>
            <person name="Petersen C."/>
        </authorList>
    </citation>
    <scope>NUCLEOTIDE SEQUENCE</scope>
    <source>
        <strain evidence="6">IBT 21917</strain>
    </source>
</reference>
<dbReference type="AlphaFoldDB" id="A0A9W9LQJ8"/>
<dbReference type="GO" id="GO:0032979">
    <property type="term" value="P:protein insertion into mitochondrial inner membrane from matrix"/>
    <property type="evidence" value="ECO:0007669"/>
    <property type="project" value="TreeGrafter"/>
</dbReference>
<evidence type="ECO:0000313" key="7">
    <source>
        <dbReference type="Proteomes" id="UP001146351"/>
    </source>
</evidence>
<dbReference type="GO" id="GO:0032977">
    <property type="term" value="F:membrane insertase activity"/>
    <property type="evidence" value="ECO:0007669"/>
    <property type="project" value="InterPro"/>
</dbReference>
<evidence type="ECO:0000256" key="2">
    <source>
        <dbReference type="ARBA" id="ARBA00009877"/>
    </source>
</evidence>
<dbReference type="PANTHER" id="PTHR12428">
    <property type="entry name" value="OXA1"/>
    <property type="match status" value="1"/>
</dbReference>
<comment type="similarity">
    <text evidence="2">Belongs to the OXA1/ALB3/YidC family.</text>
</comment>
<dbReference type="Proteomes" id="UP001146351">
    <property type="component" value="Unassembled WGS sequence"/>
</dbReference>
<reference evidence="6" key="2">
    <citation type="journal article" date="2023" name="IMA Fungus">
        <title>Comparative genomic study of the Penicillium genus elucidates a diverse pangenome and 15 lateral gene transfer events.</title>
        <authorList>
            <person name="Petersen C."/>
            <person name="Sorensen T."/>
            <person name="Nielsen M.R."/>
            <person name="Sondergaard T.E."/>
            <person name="Sorensen J.L."/>
            <person name="Fitzpatrick D.A."/>
            <person name="Frisvad J.C."/>
            <person name="Nielsen K.L."/>
        </authorList>
    </citation>
    <scope>NUCLEOTIDE SEQUENCE</scope>
    <source>
        <strain evidence="6">IBT 21917</strain>
    </source>
</reference>
<evidence type="ECO:0000256" key="5">
    <source>
        <dbReference type="ARBA" id="ARBA00023136"/>
    </source>
</evidence>
<evidence type="ECO:0000256" key="4">
    <source>
        <dbReference type="ARBA" id="ARBA00022989"/>
    </source>
</evidence>
<comment type="subcellular location">
    <subcellularLocation>
        <location evidence="1">Membrane</location>
        <topology evidence="1">Multi-pass membrane protein</topology>
    </subcellularLocation>
</comment>